<evidence type="ECO:0000313" key="4">
    <source>
        <dbReference type="Proteomes" id="UP000199072"/>
    </source>
</evidence>
<sequence length="957" mass="109539">MRLPIIKLEIKKTRTAMKLNIHPQVLYRIPRFPLNATLADSWEELKAAIALSSPEFYGLIKDTAKDDLDRLPPATLFSIWKYFNRAKYRPTPFASFAGVGLCEVKPGNQPSNLLISDEQILHTYVDWPHKEDVKISAAIIAEQNLKLFANSSYYVIKDVIRYISFIDGQFQLSEIGYYETVIAILQTCAQPVSFTQLIQSLNEKGHPLDDPIEFLDQLIELQLLITELHPNIIGQDYFQRIKHPVARYNDACILAERKLVSGALNENLFKDLQKLIPILQQLIPVPENISLQQFASKFSQRFGTEEIPLLQALDPETGIGYDDLAQAGEGEELVTKFAGKRAKANKSKNERSYDQLKKALLAQVTQQIPGTIPILRLEQIQQETPEITEALPLPNTFSLLCSIVDDLICIDSIGNVTANSMLGRFTHTGAAVTQTCRNLAELEQAANPDVLFFDIAYIAEKKIDNVSRRNKIYPLQLSILNYDTSATPLTLDDLTISVLGSNLYLWSKQYNKRLIPRLSSAYNHTRSDLALFRLLCDLQSQGVQAGLTAAGLQNLLPDGAYYPRMQYRNLILAPAKWKVNAKDIGTNTIGAYLQQIGASRYFKAGLADQTLCFDLRSEADMYAFSQYLKKHKNIYIEEAFIPENSLIRDAKDQPYYAQLLMSLTHSEAIYKSGSHPLPESPDPKVQQITPPGQDWLYWEIYCHPQRSDELLANQISQFLQQYRNHIHKWFFIRYSENGEHIRFRVQMKHIKDGYYLISALTGLLQDDIQSGTISELLLKTYKRETERYGWATMTEIENHFNTDSAYILSLITNQLSPNGKYALVINLALAVKEAELFDEKEFLYIVNKFSNSFNAEHHIETSDFKELNNAYKQYKVHSPVELTSEQHHHYQTFKKSFIYNLGQIKTIKRRSLFGSLIHMHVNRLFSSNQRVHEMMIYYFLLKELHRAKATATAVVME</sequence>
<gene>
    <name evidence="3" type="ORF">SAMN05216464_12534</name>
</gene>
<dbReference type="STRING" id="1391627.SAMN05216464_12534"/>
<name>A0A1G7NAY4_9SPHI</name>
<dbReference type="AlphaFoldDB" id="A0A1G7NAY4"/>
<reference evidence="3 4" key="1">
    <citation type="submission" date="2016-10" db="EMBL/GenBank/DDBJ databases">
        <authorList>
            <person name="de Groot N.N."/>
        </authorList>
    </citation>
    <scope>NUCLEOTIDE SEQUENCE [LARGE SCALE GENOMIC DNA]</scope>
    <source>
        <strain evidence="3 4">47C3B</strain>
    </source>
</reference>
<dbReference type="InterPro" id="IPR023809">
    <property type="entry name" value="Thiopep_bacteriocin_synth_dom"/>
</dbReference>
<dbReference type="EMBL" id="FNAI01000025">
    <property type="protein sequence ID" value="SDF70529.1"/>
    <property type="molecule type" value="Genomic_DNA"/>
</dbReference>
<feature type="domain" description="Lantibiotic dehydratase N-terminal" evidence="1">
    <location>
        <begin position="264"/>
        <end position="621"/>
    </location>
</feature>
<feature type="domain" description="Thiopeptide-type bacteriocin biosynthesis" evidence="2">
    <location>
        <begin position="695"/>
        <end position="942"/>
    </location>
</feature>
<evidence type="ECO:0000259" key="2">
    <source>
        <dbReference type="Pfam" id="PF14028"/>
    </source>
</evidence>
<evidence type="ECO:0000259" key="1">
    <source>
        <dbReference type="Pfam" id="PF04738"/>
    </source>
</evidence>
<dbReference type="OrthoDB" id="1273722at2"/>
<dbReference type="NCBIfam" id="TIGR03891">
    <property type="entry name" value="thiopep_ocin"/>
    <property type="match status" value="1"/>
</dbReference>
<dbReference type="Pfam" id="PF04738">
    <property type="entry name" value="Lant_dehydr_N"/>
    <property type="match status" value="2"/>
</dbReference>
<dbReference type="Proteomes" id="UP000199072">
    <property type="component" value="Unassembled WGS sequence"/>
</dbReference>
<feature type="domain" description="Lantibiotic dehydratase N-terminal" evidence="1">
    <location>
        <begin position="43"/>
        <end position="241"/>
    </location>
</feature>
<evidence type="ECO:0000313" key="3">
    <source>
        <dbReference type="EMBL" id="SDF70529.1"/>
    </source>
</evidence>
<proteinExistence type="predicted"/>
<dbReference type="Pfam" id="PF14028">
    <property type="entry name" value="Lant_dehydr_C"/>
    <property type="match status" value="1"/>
</dbReference>
<protein>
    <submittedName>
        <fullName evidence="3">Thiopeptide-type bacteriocin biosynthesis domain-containing protein</fullName>
    </submittedName>
</protein>
<dbReference type="InterPro" id="IPR006827">
    <property type="entry name" value="Lant_deHydtase_N"/>
</dbReference>
<organism evidence="3 4">
    <name type="scientific">Mucilaginibacter pineti</name>
    <dbReference type="NCBI Taxonomy" id="1391627"/>
    <lineage>
        <taxon>Bacteria</taxon>
        <taxon>Pseudomonadati</taxon>
        <taxon>Bacteroidota</taxon>
        <taxon>Sphingobacteriia</taxon>
        <taxon>Sphingobacteriales</taxon>
        <taxon>Sphingobacteriaceae</taxon>
        <taxon>Mucilaginibacter</taxon>
    </lineage>
</organism>
<keyword evidence="4" id="KW-1185">Reference proteome</keyword>
<accession>A0A1G7NAY4</accession>